<dbReference type="Pfam" id="PF01610">
    <property type="entry name" value="DDE_Tnp_ISL3"/>
    <property type="match status" value="1"/>
</dbReference>
<keyword evidence="4" id="KW-1185">Reference proteome</keyword>
<evidence type="ECO:0000259" key="1">
    <source>
        <dbReference type="Pfam" id="PF01610"/>
    </source>
</evidence>
<evidence type="ECO:0000313" key="3">
    <source>
        <dbReference type="EMBL" id="MBZ2386076.1"/>
    </source>
</evidence>
<feature type="domain" description="Transposase IS204/IS1001/IS1096/IS1165 DDE" evidence="1">
    <location>
        <begin position="162"/>
        <end position="413"/>
    </location>
</feature>
<sequence length="422" mass="49784">MSNNYFITNLLNIKDKNLNFSNGIYHKVIKGVTYTVLTAKLEYSEQVCPNCGSNHNLIKYGFKSSIVRCSRAGEHPVLIDLKKQKMYCKDCNKYFLLESKIVDKHCNIYNQVKKHIFTDLTKKISIKDIARDNNISTTSVARFLVRFDNYFNADFRTLPKHLCFDEFKSTKDAKGAMSFIYCDADNNKIVDIVENRQLPFLKRYFSSFPKYVRNQVEIICIDTYSPYISLIKELFVNAKIIIERFHIVGLFSRSFNQIRVDTMKTFSTYSSDYKKLKKYWKLFLKPYRLLSSTVLSKKIHFPGRYISQLDVVNESISIDKVLEDSYTCYLIIRQDIENRDFESFKKHLIYFRDRVGFRMQVSIDTCLEYIDYLKNSFNFEYSNGAVEGINNYIKVLKRVAFGYRNFANFRTRILISRNLFAS</sequence>
<protein>
    <submittedName>
        <fullName evidence="3">ISL3 family transposase</fullName>
    </submittedName>
</protein>
<name>A0ABS7SX42_9FIRM</name>
<dbReference type="InterPro" id="IPR002560">
    <property type="entry name" value="Transposase_DDE"/>
</dbReference>
<reference evidence="3 4" key="1">
    <citation type="submission" date="2021-08" db="EMBL/GenBank/DDBJ databases">
        <title>FDA dAtabase for Regulatory Grade micrObial Sequences (FDA-ARGOS): Supporting development and validation of Infectious Disease Dx tests.</title>
        <authorList>
            <person name="Sproer C."/>
            <person name="Gronow S."/>
            <person name="Severitt S."/>
            <person name="Schroder I."/>
            <person name="Tallon L."/>
            <person name="Sadzewicz L."/>
            <person name="Zhao X."/>
            <person name="Boylan J."/>
            <person name="Ott S."/>
            <person name="Bowen H."/>
            <person name="Vavikolanu K."/>
            <person name="Hazen T."/>
            <person name="Aluvathingal J."/>
            <person name="Nadendla S."/>
            <person name="Lowell S."/>
            <person name="Myers T."/>
            <person name="Yan Y."/>
            <person name="Sichtig H."/>
        </authorList>
    </citation>
    <scope>NUCLEOTIDE SEQUENCE [LARGE SCALE GENOMIC DNA]</scope>
    <source>
        <strain evidence="3 4">FDAARGOS_1460</strain>
    </source>
</reference>
<dbReference type="PANTHER" id="PTHR33498:SF1">
    <property type="entry name" value="TRANSPOSASE FOR INSERTION SEQUENCE ELEMENT IS1557"/>
    <property type="match status" value="1"/>
</dbReference>
<feature type="domain" description="Transposase IS204/IS1001/IS1096/IS1165 zinc-finger" evidence="2">
    <location>
        <begin position="46"/>
        <end position="91"/>
    </location>
</feature>
<dbReference type="Proteomes" id="UP000734271">
    <property type="component" value="Unassembled WGS sequence"/>
</dbReference>
<comment type="caution">
    <text evidence="3">The sequence shown here is derived from an EMBL/GenBank/DDBJ whole genome shotgun (WGS) entry which is preliminary data.</text>
</comment>
<dbReference type="RefSeq" id="WP_223417946.1">
    <property type="nucleotide sequence ID" value="NZ_JAIPME010000002.1"/>
</dbReference>
<dbReference type="EMBL" id="JAIPME010000002">
    <property type="protein sequence ID" value="MBZ2386076.1"/>
    <property type="molecule type" value="Genomic_DNA"/>
</dbReference>
<gene>
    <name evidence="3" type="ORF">K8P03_01985</name>
</gene>
<proteinExistence type="predicted"/>
<accession>A0ABS7SX42</accession>
<evidence type="ECO:0000259" key="2">
    <source>
        <dbReference type="Pfam" id="PF14690"/>
    </source>
</evidence>
<dbReference type="Pfam" id="PF14690">
    <property type="entry name" value="Zn_ribbon_ISL3"/>
    <property type="match status" value="1"/>
</dbReference>
<dbReference type="InterPro" id="IPR047951">
    <property type="entry name" value="Transpos_ISL3"/>
</dbReference>
<dbReference type="PANTHER" id="PTHR33498">
    <property type="entry name" value="TRANSPOSASE FOR INSERTION SEQUENCE ELEMENT IS1557"/>
    <property type="match status" value="1"/>
</dbReference>
<dbReference type="InterPro" id="IPR029261">
    <property type="entry name" value="Transposase_Znf"/>
</dbReference>
<evidence type="ECO:0000313" key="4">
    <source>
        <dbReference type="Proteomes" id="UP000734271"/>
    </source>
</evidence>
<dbReference type="NCBIfam" id="NF033550">
    <property type="entry name" value="transpos_ISL3"/>
    <property type="match status" value="1"/>
</dbReference>
<organism evidence="3 4">
    <name type="scientific">Anaerococcus murdochii</name>
    <dbReference type="NCBI Taxonomy" id="411577"/>
    <lineage>
        <taxon>Bacteria</taxon>
        <taxon>Bacillati</taxon>
        <taxon>Bacillota</taxon>
        <taxon>Tissierellia</taxon>
        <taxon>Tissierellales</taxon>
        <taxon>Peptoniphilaceae</taxon>
        <taxon>Anaerococcus</taxon>
    </lineage>
</organism>